<dbReference type="PANTHER" id="PTHR23131:SF0">
    <property type="entry name" value="ENDORIBONUCLEASE LACTB2"/>
    <property type="match status" value="1"/>
</dbReference>
<dbReference type="EMBL" id="KQ085883">
    <property type="protein sequence ID" value="KLO20159.1"/>
    <property type="molecule type" value="Genomic_DNA"/>
</dbReference>
<dbReference type="Proteomes" id="UP000053477">
    <property type="component" value="Unassembled WGS sequence"/>
</dbReference>
<keyword evidence="2" id="KW-0479">Metal-binding</keyword>
<evidence type="ECO:0000256" key="4">
    <source>
        <dbReference type="ARBA" id="ARBA00022833"/>
    </source>
</evidence>
<dbReference type="InterPro" id="IPR036866">
    <property type="entry name" value="RibonucZ/Hydroxyglut_hydro"/>
</dbReference>
<organism evidence="6 7">
    <name type="scientific">Schizopora paradoxa</name>
    <dbReference type="NCBI Taxonomy" id="27342"/>
    <lineage>
        <taxon>Eukaryota</taxon>
        <taxon>Fungi</taxon>
        <taxon>Dikarya</taxon>
        <taxon>Basidiomycota</taxon>
        <taxon>Agaricomycotina</taxon>
        <taxon>Agaricomycetes</taxon>
        <taxon>Hymenochaetales</taxon>
        <taxon>Schizoporaceae</taxon>
        <taxon>Schizopora</taxon>
    </lineage>
</organism>
<dbReference type="OrthoDB" id="17458at2759"/>
<reference evidence="6 7" key="1">
    <citation type="submission" date="2015-04" db="EMBL/GenBank/DDBJ databases">
        <title>Complete genome sequence of Schizopora paradoxa KUC8140, a cosmopolitan wood degrader in East Asia.</title>
        <authorList>
            <consortium name="DOE Joint Genome Institute"/>
            <person name="Min B."/>
            <person name="Park H."/>
            <person name="Jang Y."/>
            <person name="Kim J.-J."/>
            <person name="Kim K.H."/>
            <person name="Pangilinan J."/>
            <person name="Lipzen A."/>
            <person name="Riley R."/>
            <person name="Grigoriev I.V."/>
            <person name="Spatafora J.W."/>
            <person name="Choi I.-G."/>
        </authorList>
    </citation>
    <scope>NUCLEOTIDE SEQUENCE [LARGE SCALE GENOMIC DNA]</scope>
    <source>
        <strain evidence="6 7">KUC8140</strain>
    </source>
</reference>
<gene>
    <name evidence="6" type="ORF">SCHPADRAFT_918277</name>
</gene>
<comment type="similarity">
    <text evidence="1">Belongs to the metallo-beta-lactamase superfamily. Glyoxalase II family.</text>
</comment>
<evidence type="ECO:0000259" key="5">
    <source>
        <dbReference type="SMART" id="SM00849"/>
    </source>
</evidence>
<proteinExistence type="inferred from homology"/>
<feature type="domain" description="Metallo-beta-lactamase" evidence="5">
    <location>
        <begin position="32"/>
        <end position="260"/>
    </location>
</feature>
<protein>
    <submittedName>
        <fullName evidence="6">Lactamase</fullName>
    </submittedName>
</protein>
<dbReference type="AlphaFoldDB" id="A0A0H2S8A3"/>
<dbReference type="GO" id="GO:0044550">
    <property type="term" value="P:secondary metabolite biosynthetic process"/>
    <property type="evidence" value="ECO:0007669"/>
    <property type="project" value="TreeGrafter"/>
</dbReference>
<evidence type="ECO:0000313" key="6">
    <source>
        <dbReference type="EMBL" id="KLO20159.1"/>
    </source>
</evidence>
<dbReference type="STRING" id="27342.A0A0H2S8A3"/>
<dbReference type="Gene3D" id="1.10.10.10">
    <property type="entry name" value="Winged helix-like DNA-binding domain superfamily/Winged helix DNA-binding domain"/>
    <property type="match status" value="1"/>
</dbReference>
<dbReference type="InterPro" id="IPR041516">
    <property type="entry name" value="LACTB2_WH"/>
</dbReference>
<evidence type="ECO:0000256" key="3">
    <source>
        <dbReference type="ARBA" id="ARBA00022801"/>
    </source>
</evidence>
<dbReference type="InterPro" id="IPR050662">
    <property type="entry name" value="Sec-metab_biosynth-thioest"/>
</dbReference>
<accession>A0A0H2S8A3</accession>
<dbReference type="GO" id="GO:0016787">
    <property type="term" value="F:hydrolase activity"/>
    <property type="evidence" value="ECO:0007669"/>
    <property type="project" value="UniProtKB-KW"/>
</dbReference>
<dbReference type="Gene3D" id="3.60.15.10">
    <property type="entry name" value="Ribonuclease Z/Hydroxyacylglutathione hydrolase-like"/>
    <property type="match status" value="1"/>
</dbReference>
<dbReference type="InParanoid" id="A0A0H2S8A3"/>
<dbReference type="CDD" id="cd07722">
    <property type="entry name" value="LACTB2-like_MBL-fold"/>
    <property type="match status" value="1"/>
</dbReference>
<sequence>MEKLQQLPNIAQLTGRVCRVLGQNPGKFTLQGTNTYLIGEQAPFILLDTGEGRQSYLPVLEDALRTNARLEPDNKQNVSSFSDVIITHHHHDHYGGLRDVLELSRKLWEERRPSNTSDTSYAPPRIHKFIAANHTPETTVVSKREENEEGFRDILSSLPDGTYSTPQNSPDLIVHELLVNQTLRTEDGSSTISIIHTPGHTPDSIALFLHEDRILFTADSVLGHGTAVFEDLAAYLASLHKLLEMRDKVGWAFQKVYPAHGPVVEDGPALIQKYIDHRLEREGQIMDLLHKTPTSFDSDSWSIEQLVSVIYKDYPESLWIPAAHSVELHLRKLQSEEKVKFINGEGMQSRWLLCSKL</sequence>
<evidence type="ECO:0000256" key="2">
    <source>
        <dbReference type="ARBA" id="ARBA00022723"/>
    </source>
</evidence>
<evidence type="ECO:0000313" key="7">
    <source>
        <dbReference type="Proteomes" id="UP000053477"/>
    </source>
</evidence>
<name>A0A0H2S8A3_9AGAM</name>
<keyword evidence="3" id="KW-0378">Hydrolase</keyword>
<dbReference type="PANTHER" id="PTHR23131">
    <property type="entry name" value="ENDORIBONUCLEASE LACTB2"/>
    <property type="match status" value="1"/>
</dbReference>
<evidence type="ECO:0000256" key="1">
    <source>
        <dbReference type="ARBA" id="ARBA00006759"/>
    </source>
</evidence>
<dbReference type="GO" id="GO:0046872">
    <property type="term" value="F:metal ion binding"/>
    <property type="evidence" value="ECO:0007669"/>
    <property type="project" value="UniProtKB-KW"/>
</dbReference>
<keyword evidence="7" id="KW-1185">Reference proteome</keyword>
<dbReference type="InterPro" id="IPR001279">
    <property type="entry name" value="Metallo-B-lactamas"/>
</dbReference>
<dbReference type="SMART" id="SM00849">
    <property type="entry name" value="Lactamase_B"/>
    <property type="match status" value="1"/>
</dbReference>
<dbReference type="Pfam" id="PF00753">
    <property type="entry name" value="Lactamase_B"/>
    <property type="match status" value="2"/>
</dbReference>
<dbReference type="Pfam" id="PF17778">
    <property type="entry name" value="WHD_BLACT"/>
    <property type="match status" value="1"/>
</dbReference>
<keyword evidence="4" id="KW-0862">Zinc</keyword>
<dbReference type="InterPro" id="IPR036388">
    <property type="entry name" value="WH-like_DNA-bd_sf"/>
</dbReference>
<dbReference type="InterPro" id="IPR047921">
    <property type="entry name" value="LACTB2-like_MBL-fold"/>
</dbReference>
<dbReference type="SUPFAM" id="SSF56281">
    <property type="entry name" value="Metallo-hydrolase/oxidoreductase"/>
    <property type="match status" value="1"/>
</dbReference>